<keyword evidence="2" id="KW-1185">Reference proteome</keyword>
<evidence type="ECO:0000313" key="2">
    <source>
        <dbReference type="Proteomes" id="UP000219048"/>
    </source>
</evidence>
<gene>
    <name evidence="1" type="ORF">SAMN06265377_3802</name>
</gene>
<keyword evidence="1" id="KW-0121">Carboxypeptidase</keyword>
<accession>A0A285N2J0</accession>
<dbReference type="GO" id="GO:0004180">
    <property type="term" value="F:carboxypeptidase activity"/>
    <property type="evidence" value="ECO:0007669"/>
    <property type="project" value="UniProtKB-KW"/>
</dbReference>
<evidence type="ECO:0000313" key="1">
    <source>
        <dbReference type="EMBL" id="SNZ01951.1"/>
    </source>
</evidence>
<dbReference type="RefSeq" id="WP_116458927.1">
    <property type="nucleotide sequence ID" value="NZ_OBEH01000008.1"/>
</dbReference>
<dbReference type="Proteomes" id="UP000219048">
    <property type="component" value="Unassembled WGS sequence"/>
</dbReference>
<dbReference type="EMBL" id="OBEH01000008">
    <property type="protein sequence ID" value="SNZ01951.1"/>
    <property type="molecule type" value="Genomic_DNA"/>
</dbReference>
<reference evidence="2" key="1">
    <citation type="submission" date="2017-09" db="EMBL/GenBank/DDBJ databases">
        <authorList>
            <person name="Varghese N."/>
            <person name="Submissions S."/>
        </authorList>
    </citation>
    <scope>NUCLEOTIDE SEQUENCE [LARGE SCALE GENOMIC DNA]</scope>
    <source>
        <strain evidence="2">DSM 25885</strain>
    </source>
</reference>
<dbReference type="CDD" id="cd06241">
    <property type="entry name" value="M14-like"/>
    <property type="match status" value="1"/>
</dbReference>
<dbReference type="AlphaFoldDB" id="A0A285N2J0"/>
<dbReference type="Gene3D" id="3.40.630.10">
    <property type="entry name" value="Zn peptidases"/>
    <property type="match status" value="1"/>
</dbReference>
<proteinExistence type="predicted"/>
<keyword evidence="1" id="KW-0645">Protease</keyword>
<organism evidence="1 2">
    <name type="scientific">Flagellimonas pacifica</name>
    <dbReference type="NCBI Taxonomy" id="1247520"/>
    <lineage>
        <taxon>Bacteria</taxon>
        <taxon>Pseudomonadati</taxon>
        <taxon>Bacteroidota</taxon>
        <taxon>Flavobacteriia</taxon>
        <taxon>Flavobacteriales</taxon>
        <taxon>Flavobacteriaceae</taxon>
        <taxon>Flagellimonas</taxon>
    </lineage>
</organism>
<sequence>MKYTVLIAIGILCLSCETKTEDEVASYQTSYEASEGKETATYEETIAFYIKLAKDFPEINIQTIGETDSGYPLHMVTFNPDGDFNFEHLRNEKTIILINNGIHPGESDGIDATMLLYRDLATKKLSASPKTVLVTIPIYNVGGSLYRNSYTRANQNGPLEYGFRGNALNYDLNRDFVKMDTKNAKTFSQIFHLVKPDVFIDNHVSNGADYQYTLTHLFTQHNKMGGKMGQYLHEQFMPYLEESLEESNWDITPYVNVYNRPPEFGFSQFMDYPRYSTGYTTLWNTLGLMVETHMLKPYKKRVKGTYELMKSMMDIVEKEHDTILSLRKEVLTENQDIAEYYFNWQLDTTKTSTLNFKGYEAEHITSEVTGLTRLKYNRDKPFTKETQYYNHYFPADTVKVPAAYIVKQSWGDVMERLRANDIHYFEVEKDTVLIVESYEILDYDTRKTPYEGHYPHFNTTVDKSFSKIAFREGDFVIPTNQPGVRYLLETLEPQGDDSFFNWNFFDTVLQQKEGFSPYVFEDVAQDMLANDSTLRDSFLLKKATDEDFSQNWYAQLDWIYQRSKHREEPYLRYPVYRIAKGSGASAILSQD</sequence>
<keyword evidence="1" id="KW-0378">Hydrolase</keyword>
<dbReference type="SUPFAM" id="SSF53187">
    <property type="entry name" value="Zn-dependent exopeptidases"/>
    <property type="match status" value="1"/>
</dbReference>
<dbReference type="OrthoDB" id="9767214at2"/>
<protein>
    <submittedName>
        <fullName evidence="1">Zinc carboxypeptidase</fullName>
    </submittedName>
</protein>
<name>A0A285N2J0_9FLAO</name>